<keyword evidence="2" id="KW-1185">Reference proteome</keyword>
<protein>
    <submittedName>
        <fullName evidence="1">Uncharacterized protein</fullName>
    </submittedName>
</protein>
<dbReference type="EMBL" id="ASPP01019686">
    <property type="protein sequence ID" value="ETO14877.1"/>
    <property type="molecule type" value="Genomic_DNA"/>
</dbReference>
<dbReference type="AlphaFoldDB" id="X6MNA6"/>
<evidence type="ECO:0000313" key="2">
    <source>
        <dbReference type="Proteomes" id="UP000023152"/>
    </source>
</evidence>
<proteinExistence type="predicted"/>
<feature type="non-terminal residue" evidence="1">
    <location>
        <position position="240"/>
    </location>
</feature>
<reference evidence="1 2" key="1">
    <citation type="journal article" date="2013" name="Curr. Biol.">
        <title>The Genome of the Foraminiferan Reticulomyxa filosa.</title>
        <authorList>
            <person name="Glockner G."/>
            <person name="Hulsmann N."/>
            <person name="Schleicher M."/>
            <person name="Noegel A.A."/>
            <person name="Eichinger L."/>
            <person name="Gallinger C."/>
            <person name="Pawlowski J."/>
            <person name="Sierra R."/>
            <person name="Euteneuer U."/>
            <person name="Pillet L."/>
            <person name="Moustafa A."/>
            <person name="Platzer M."/>
            <person name="Groth M."/>
            <person name="Szafranski K."/>
            <person name="Schliwa M."/>
        </authorList>
    </citation>
    <scope>NUCLEOTIDE SEQUENCE [LARGE SCALE GENOMIC DNA]</scope>
</reference>
<feature type="non-terminal residue" evidence="1">
    <location>
        <position position="1"/>
    </location>
</feature>
<comment type="caution">
    <text evidence="1">The sequence shown here is derived from an EMBL/GenBank/DDBJ whole genome shotgun (WGS) entry which is preliminary data.</text>
</comment>
<organism evidence="1 2">
    <name type="scientific">Reticulomyxa filosa</name>
    <dbReference type="NCBI Taxonomy" id="46433"/>
    <lineage>
        <taxon>Eukaryota</taxon>
        <taxon>Sar</taxon>
        <taxon>Rhizaria</taxon>
        <taxon>Retaria</taxon>
        <taxon>Foraminifera</taxon>
        <taxon>Monothalamids</taxon>
        <taxon>Reticulomyxidae</taxon>
        <taxon>Reticulomyxa</taxon>
    </lineage>
</organism>
<sequence>ILFIPQKNRAKYIEIFDIHIDTIVVSFVIISIKNLKNEVVYEFEEKLDKEYSTFFNRKTEFIKLRNNSEIGSNHNNNELSELMSEIEETKELNEFIANLIKYVHNEYSEQLLPDELHQIKISKILKQKYHCKKLWKRFILCWNYFALDHQQLRYGYQNIPIEQFCIIDSNANYSRFNIYQIIRLLEQQQNEFFKKFEQFKSQHIQIIEEKKEDPLPQHTCKYFFGITKDDILCFNKAKLD</sequence>
<gene>
    <name evidence="1" type="ORF">RFI_22491</name>
</gene>
<evidence type="ECO:0000313" key="1">
    <source>
        <dbReference type="EMBL" id="ETO14877.1"/>
    </source>
</evidence>
<name>X6MNA6_RETFI</name>
<dbReference type="Proteomes" id="UP000023152">
    <property type="component" value="Unassembled WGS sequence"/>
</dbReference>
<accession>X6MNA6</accession>